<evidence type="ECO:0000256" key="2">
    <source>
        <dbReference type="ARBA" id="ARBA00023125"/>
    </source>
</evidence>
<evidence type="ECO:0000259" key="4">
    <source>
        <dbReference type="PROSITE" id="PS50943"/>
    </source>
</evidence>
<dbReference type="STRING" id="188906.SAMN04488526_1431"/>
<dbReference type="Gene3D" id="1.10.260.40">
    <property type="entry name" value="lambda repressor-like DNA-binding domains"/>
    <property type="match status" value="1"/>
</dbReference>
<keyword evidence="1" id="KW-0805">Transcription regulation</keyword>
<dbReference type="GO" id="GO:0003677">
    <property type="term" value="F:DNA binding"/>
    <property type="evidence" value="ECO:0007669"/>
    <property type="project" value="UniProtKB-KW"/>
</dbReference>
<sequence length="118" mass="12924">MSNNTIYTAFGGNMSSRRKQLKLTQSDLASRTGLSRASIANMERGHQNVALHHLYAIASALNVASVSDLLPSLKAGTEFQEENDMMQTSEALSETSRASVNDLIKKALRQGDQKRQGR</sequence>
<reference evidence="5 6" key="1">
    <citation type="submission" date="2016-10" db="EMBL/GenBank/DDBJ databases">
        <authorList>
            <person name="de Groot N.N."/>
        </authorList>
    </citation>
    <scope>NUCLEOTIDE SEQUENCE [LARGE SCALE GENOMIC DNA]</scope>
    <source>
        <strain evidence="5 6">DSM 14858</strain>
    </source>
</reference>
<dbReference type="SMART" id="SM00530">
    <property type="entry name" value="HTH_XRE"/>
    <property type="match status" value="1"/>
</dbReference>
<evidence type="ECO:0000256" key="1">
    <source>
        <dbReference type="ARBA" id="ARBA00023015"/>
    </source>
</evidence>
<evidence type="ECO:0000256" key="3">
    <source>
        <dbReference type="ARBA" id="ARBA00023163"/>
    </source>
</evidence>
<dbReference type="AlphaFoldDB" id="A0A1H7KMZ9"/>
<feature type="domain" description="HTH cro/C1-type" evidence="4">
    <location>
        <begin position="14"/>
        <end position="69"/>
    </location>
</feature>
<protein>
    <submittedName>
        <fullName evidence="5">Helix-turn-helix</fullName>
    </submittedName>
</protein>
<dbReference type="Pfam" id="PF01381">
    <property type="entry name" value="HTH_3"/>
    <property type="match status" value="1"/>
</dbReference>
<organism evidence="5 6">
    <name type="scientific">Jannaschia helgolandensis</name>
    <dbReference type="NCBI Taxonomy" id="188906"/>
    <lineage>
        <taxon>Bacteria</taxon>
        <taxon>Pseudomonadati</taxon>
        <taxon>Pseudomonadota</taxon>
        <taxon>Alphaproteobacteria</taxon>
        <taxon>Rhodobacterales</taxon>
        <taxon>Roseobacteraceae</taxon>
        <taxon>Jannaschia</taxon>
    </lineage>
</organism>
<dbReference type="PANTHER" id="PTHR46797">
    <property type="entry name" value="HTH-TYPE TRANSCRIPTIONAL REGULATOR"/>
    <property type="match status" value="1"/>
</dbReference>
<name>A0A1H7KMZ9_9RHOB</name>
<dbReference type="PANTHER" id="PTHR46797:SF23">
    <property type="entry name" value="HTH-TYPE TRANSCRIPTIONAL REGULATOR SUTR"/>
    <property type="match status" value="1"/>
</dbReference>
<dbReference type="CDD" id="cd00093">
    <property type="entry name" value="HTH_XRE"/>
    <property type="match status" value="1"/>
</dbReference>
<evidence type="ECO:0000313" key="5">
    <source>
        <dbReference type="EMBL" id="SEK87317.1"/>
    </source>
</evidence>
<evidence type="ECO:0000313" key="6">
    <source>
        <dbReference type="Proteomes" id="UP000199283"/>
    </source>
</evidence>
<dbReference type="InterPro" id="IPR010982">
    <property type="entry name" value="Lambda_DNA-bd_dom_sf"/>
</dbReference>
<dbReference type="GO" id="GO:0005829">
    <property type="term" value="C:cytosol"/>
    <property type="evidence" value="ECO:0007669"/>
    <property type="project" value="TreeGrafter"/>
</dbReference>
<dbReference type="GO" id="GO:0003700">
    <property type="term" value="F:DNA-binding transcription factor activity"/>
    <property type="evidence" value="ECO:0007669"/>
    <property type="project" value="TreeGrafter"/>
</dbReference>
<dbReference type="InterPro" id="IPR001387">
    <property type="entry name" value="Cro/C1-type_HTH"/>
</dbReference>
<dbReference type="EMBL" id="FNZQ01000002">
    <property type="protein sequence ID" value="SEK87317.1"/>
    <property type="molecule type" value="Genomic_DNA"/>
</dbReference>
<dbReference type="OrthoDB" id="2986852at2"/>
<keyword evidence="3" id="KW-0804">Transcription</keyword>
<dbReference type="Proteomes" id="UP000199283">
    <property type="component" value="Unassembled WGS sequence"/>
</dbReference>
<dbReference type="InterPro" id="IPR050807">
    <property type="entry name" value="TransReg_Diox_bact_type"/>
</dbReference>
<accession>A0A1H7KMZ9</accession>
<proteinExistence type="predicted"/>
<keyword evidence="2" id="KW-0238">DNA-binding</keyword>
<dbReference type="PROSITE" id="PS50943">
    <property type="entry name" value="HTH_CROC1"/>
    <property type="match status" value="1"/>
</dbReference>
<keyword evidence="6" id="KW-1185">Reference proteome</keyword>
<gene>
    <name evidence="5" type="ORF">SAMN04488526_1431</name>
</gene>
<dbReference type="RefSeq" id="WP_092761977.1">
    <property type="nucleotide sequence ID" value="NZ_FNZQ01000002.1"/>
</dbReference>
<dbReference type="SUPFAM" id="SSF47413">
    <property type="entry name" value="lambda repressor-like DNA-binding domains"/>
    <property type="match status" value="1"/>
</dbReference>